<dbReference type="AlphaFoldDB" id="A0A8H8DF52"/>
<name>A0A8H8DF52_9FUNG</name>
<proteinExistence type="predicted"/>
<evidence type="ECO:0000313" key="1">
    <source>
        <dbReference type="EMBL" id="KAG5456185.1"/>
    </source>
</evidence>
<accession>A0A8H8DF52</accession>
<reference evidence="1 2" key="1">
    <citation type="journal article" name="Sci. Rep.">
        <title>Genome-scale phylogenetic analyses confirm Olpidium as the closest living zoosporic fungus to the non-flagellated, terrestrial fungi.</title>
        <authorList>
            <person name="Chang Y."/>
            <person name="Rochon D."/>
            <person name="Sekimoto S."/>
            <person name="Wang Y."/>
            <person name="Chovatia M."/>
            <person name="Sandor L."/>
            <person name="Salamov A."/>
            <person name="Grigoriev I.V."/>
            <person name="Stajich J.E."/>
            <person name="Spatafora J.W."/>
        </authorList>
    </citation>
    <scope>NUCLEOTIDE SEQUENCE [LARGE SCALE GENOMIC DNA]</scope>
    <source>
        <strain evidence="1">S191</strain>
    </source>
</reference>
<dbReference type="Proteomes" id="UP000673691">
    <property type="component" value="Unassembled WGS sequence"/>
</dbReference>
<organism evidence="1 2">
    <name type="scientific">Olpidium bornovanus</name>
    <dbReference type="NCBI Taxonomy" id="278681"/>
    <lineage>
        <taxon>Eukaryota</taxon>
        <taxon>Fungi</taxon>
        <taxon>Fungi incertae sedis</taxon>
        <taxon>Olpidiomycota</taxon>
        <taxon>Olpidiomycotina</taxon>
        <taxon>Olpidiomycetes</taxon>
        <taxon>Olpidiales</taxon>
        <taxon>Olpidiaceae</taxon>
        <taxon>Olpidium</taxon>
    </lineage>
</organism>
<comment type="caution">
    <text evidence="1">The sequence shown here is derived from an EMBL/GenBank/DDBJ whole genome shotgun (WGS) entry which is preliminary data.</text>
</comment>
<evidence type="ECO:0000313" key="2">
    <source>
        <dbReference type="Proteomes" id="UP000673691"/>
    </source>
</evidence>
<dbReference type="EMBL" id="JAEFCI010012138">
    <property type="protein sequence ID" value="KAG5456185.1"/>
    <property type="molecule type" value="Genomic_DNA"/>
</dbReference>
<gene>
    <name evidence="1" type="ORF">BJ554DRAFT_4137</name>
</gene>
<sequence>MTNCELLSIRFGRRIRRHVTLRLCPTDKRRRLGKKLLPFPSEDGGDVVFAGNGVRESTSLEQGVCFRTP</sequence>
<protein>
    <submittedName>
        <fullName evidence="1">Uncharacterized protein</fullName>
    </submittedName>
</protein>
<keyword evidence="2" id="KW-1185">Reference proteome</keyword>